<evidence type="ECO:0000313" key="2">
    <source>
        <dbReference type="Proteomes" id="UP001162501"/>
    </source>
</evidence>
<proteinExistence type="predicted"/>
<dbReference type="EMBL" id="OX596092">
    <property type="protein sequence ID" value="CAI9712698.1"/>
    <property type="molecule type" value="Genomic_DNA"/>
</dbReference>
<organism evidence="1 2">
    <name type="scientific">Rangifer tarandus platyrhynchus</name>
    <name type="common">Svalbard reindeer</name>
    <dbReference type="NCBI Taxonomy" id="3082113"/>
    <lineage>
        <taxon>Eukaryota</taxon>
        <taxon>Metazoa</taxon>
        <taxon>Chordata</taxon>
        <taxon>Craniata</taxon>
        <taxon>Vertebrata</taxon>
        <taxon>Euteleostomi</taxon>
        <taxon>Mammalia</taxon>
        <taxon>Eutheria</taxon>
        <taxon>Laurasiatheria</taxon>
        <taxon>Artiodactyla</taxon>
        <taxon>Ruminantia</taxon>
        <taxon>Pecora</taxon>
        <taxon>Cervidae</taxon>
        <taxon>Odocoileinae</taxon>
        <taxon>Rangifer</taxon>
    </lineage>
</organism>
<protein>
    <submittedName>
        <fullName evidence="1">Uncharacterized protein</fullName>
    </submittedName>
</protein>
<sequence length="391" mass="41267">MLLLLPPPLLRGSRYQCGGLPAGPSEDTPRPPETPGRAPAARAGRPGDPARAPRGPPACGAGGGGGLGPPPAHSHPAAPGWRERRGASPPPDRPLWAGRRTGREGEPGEGAGRPSAPTPNAAAARPLLEEALAFGSRGRRAWLSREGTRPPRPPPRDAGDPSTPSSDSRRVESPPQPLLSAASPLNWHASTDLDWRDCHTCGDSPSEMGKPRVGGLGSRLPPPPSGLLTTPWVRTLDKARAGAACLRSRAHPRWWDSRWLGLNGGWLKEPVCSESLVPTLHYVVSPSTRGLFHWPVDVSVMVTGLARWPLRVQLSAGMLSRGPQVAPQWPCHSGRAPKRRGESCWAFSGGGPPLSCRPGQAQGQGTAQGRADQEAGSWGALENVRYSGLRS</sequence>
<reference evidence="1" key="1">
    <citation type="submission" date="2023-05" db="EMBL/GenBank/DDBJ databases">
        <authorList>
            <consortium name="ELIXIR-Norway"/>
        </authorList>
    </citation>
    <scope>NUCLEOTIDE SEQUENCE</scope>
</reference>
<dbReference type="Proteomes" id="UP001162501">
    <property type="component" value="Chromosome 8"/>
</dbReference>
<name>A0ACB0FJN8_RANTA</name>
<accession>A0ACB0FJN8</accession>
<evidence type="ECO:0000313" key="1">
    <source>
        <dbReference type="EMBL" id="CAI9712698.1"/>
    </source>
</evidence>
<gene>
    <name evidence="1" type="ORF">MRATA1EN3_LOCUS23911</name>
</gene>